<comment type="caution">
    <text evidence="1">The sequence shown here is derived from an EMBL/GenBank/DDBJ whole genome shotgun (WGS) entry which is preliminary data.</text>
</comment>
<name>A0A9K3IYE9_HELAN</name>
<evidence type="ECO:0000313" key="2">
    <source>
        <dbReference type="Proteomes" id="UP000215914"/>
    </source>
</evidence>
<protein>
    <submittedName>
        <fullName evidence="1">Uncharacterized protein</fullName>
    </submittedName>
</protein>
<gene>
    <name evidence="1" type="ORF">HanXRQr2_Chr05g0207401</name>
</gene>
<accession>A0A9K3IYE9</accession>
<evidence type="ECO:0000313" key="1">
    <source>
        <dbReference type="EMBL" id="KAF5805278.1"/>
    </source>
</evidence>
<keyword evidence="2" id="KW-1185">Reference proteome</keyword>
<proteinExistence type="predicted"/>
<sequence>MHVNYRHGPINTSDCGLTVRDSSQYMITTVNHASRLSLTTPIVLNNPRVNGC</sequence>
<dbReference type="Proteomes" id="UP000215914">
    <property type="component" value="Unassembled WGS sequence"/>
</dbReference>
<organism evidence="1 2">
    <name type="scientific">Helianthus annuus</name>
    <name type="common">Common sunflower</name>
    <dbReference type="NCBI Taxonomy" id="4232"/>
    <lineage>
        <taxon>Eukaryota</taxon>
        <taxon>Viridiplantae</taxon>
        <taxon>Streptophyta</taxon>
        <taxon>Embryophyta</taxon>
        <taxon>Tracheophyta</taxon>
        <taxon>Spermatophyta</taxon>
        <taxon>Magnoliopsida</taxon>
        <taxon>eudicotyledons</taxon>
        <taxon>Gunneridae</taxon>
        <taxon>Pentapetalae</taxon>
        <taxon>asterids</taxon>
        <taxon>campanulids</taxon>
        <taxon>Asterales</taxon>
        <taxon>Asteraceae</taxon>
        <taxon>Asteroideae</taxon>
        <taxon>Heliantheae alliance</taxon>
        <taxon>Heliantheae</taxon>
        <taxon>Helianthus</taxon>
    </lineage>
</organism>
<dbReference type="Gramene" id="mRNA:HanXRQr2_Chr05g0207401">
    <property type="protein sequence ID" value="mRNA:HanXRQr2_Chr05g0207401"/>
    <property type="gene ID" value="HanXRQr2_Chr05g0207401"/>
</dbReference>
<dbReference type="EMBL" id="MNCJ02000320">
    <property type="protein sequence ID" value="KAF5805278.1"/>
    <property type="molecule type" value="Genomic_DNA"/>
</dbReference>
<reference evidence="1" key="2">
    <citation type="submission" date="2020-06" db="EMBL/GenBank/DDBJ databases">
        <title>Helianthus annuus Genome sequencing and assembly Release 2.</title>
        <authorList>
            <person name="Gouzy J."/>
            <person name="Langlade N."/>
            <person name="Munos S."/>
        </authorList>
    </citation>
    <scope>NUCLEOTIDE SEQUENCE</scope>
    <source>
        <tissue evidence="1">Leaves</tissue>
    </source>
</reference>
<reference evidence="1" key="1">
    <citation type="journal article" date="2017" name="Nature">
        <title>The sunflower genome provides insights into oil metabolism, flowering and Asterid evolution.</title>
        <authorList>
            <person name="Badouin H."/>
            <person name="Gouzy J."/>
            <person name="Grassa C.J."/>
            <person name="Murat F."/>
            <person name="Staton S.E."/>
            <person name="Cottret L."/>
            <person name="Lelandais-Briere C."/>
            <person name="Owens G.L."/>
            <person name="Carrere S."/>
            <person name="Mayjonade B."/>
            <person name="Legrand L."/>
            <person name="Gill N."/>
            <person name="Kane N.C."/>
            <person name="Bowers J.E."/>
            <person name="Hubner S."/>
            <person name="Bellec A."/>
            <person name="Berard A."/>
            <person name="Berges H."/>
            <person name="Blanchet N."/>
            <person name="Boniface M.C."/>
            <person name="Brunel D."/>
            <person name="Catrice O."/>
            <person name="Chaidir N."/>
            <person name="Claudel C."/>
            <person name="Donnadieu C."/>
            <person name="Faraut T."/>
            <person name="Fievet G."/>
            <person name="Helmstetter N."/>
            <person name="King M."/>
            <person name="Knapp S.J."/>
            <person name="Lai Z."/>
            <person name="Le Paslier M.C."/>
            <person name="Lippi Y."/>
            <person name="Lorenzon L."/>
            <person name="Mandel J.R."/>
            <person name="Marage G."/>
            <person name="Marchand G."/>
            <person name="Marquand E."/>
            <person name="Bret-Mestries E."/>
            <person name="Morien E."/>
            <person name="Nambeesan S."/>
            <person name="Nguyen T."/>
            <person name="Pegot-Espagnet P."/>
            <person name="Pouilly N."/>
            <person name="Raftis F."/>
            <person name="Sallet E."/>
            <person name="Schiex T."/>
            <person name="Thomas J."/>
            <person name="Vandecasteele C."/>
            <person name="Vares D."/>
            <person name="Vear F."/>
            <person name="Vautrin S."/>
            <person name="Crespi M."/>
            <person name="Mangin B."/>
            <person name="Burke J.M."/>
            <person name="Salse J."/>
            <person name="Munos S."/>
            <person name="Vincourt P."/>
            <person name="Rieseberg L.H."/>
            <person name="Langlade N.B."/>
        </authorList>
    </citation>
    <scope>NUCLEOTIDE SEQUENCE</scope>
    <source>
        <tissue evidence="1">Leaves</tissue>
    </source>
</reference>
<dbReference type="AlphaFoldDB" id="A0A9K3IYE9"/>